<sequence length="155" mass="17198">MRRSVKTYKQNGNENGGGKADATDSGTFDALRKLDVTTPGFMRLPVCSETLARKSWEYSDKTDATRDKEGFPCNNDNDNGSWIKPIERQSGILNFGTCTFDTEGKGRKGNVDEHFGTQDAVDVIRYAAKHWGKGNDKMGKGVMQCDGNIKKQEVH</sequence>
<dbReference type="Pfam" id="PF14856">
    <property type="entry name" value="Hce2"/>
    <property type="match status" value="1"/>
</dbReference>
<accession>A0A1V6Z7D0</accession>
<evidence type="ECO:0000259" key="2">
    <source>
        <dbReference type="Pfam" id="PF14856"/>
    </source>
</evidence>
<keyword evidence="4" id="KW-1185">Reference proteome</keyword>
<dbReference type="Proteomes" id="UP000191691">
    <property type="component" value="Unassembled WGS sequence"/>
</dbReference>
<gene>
    <name evidence="3" type="ORF">PENNAL_c0002G07921</name>
</gene>
<evidence type="ECO:0000313" key="3">
    <source>
        <dbReference type="EMBL" id="OQE95560.1"/>
    </source>
</evidence>
<organism evidence="3 4">
    <name type="scientific">Penicillium nalgiovense</name>
    <dbReference type="NCBI Taxonomy" id="60175"/>
    <lineage>
        <taxon>Eukaryota</taxon>
        <taxon>Fungi</taxon>
        <taxon>Dikarya</taxon>
        <taxon>Ascomycota</taxon>
        <taxon>Pezizomycotina</taxon>
        <taxon>Eurotiomycetes</taxon>
        <taxon>Eurotiomycetidae</taxon>
        <taxon>Eurotiales</taxon>
        <taxon>Aspergillaceae</taxon>
        <taxon>Penicillium</taxon>
    </lineage>
</organism>
<protein>
    <recommendedName>
        <fullName evidence="2">Ecp2 effector protein-like domain-containing protein</fullName>
    </recommendedName>
</protein>
<feature type="region of interest" description="Disordered" evidence="1">
    <location>
        <begin position="1"/>
        <end position="25"/>
    </location>
</feature>
<feature type="domain" description="Ecp2 effector protein-like" evidence="2">
    <location>
        <begin position="74"/>
        <end position="145"/>
    </location>
</feature>
<dbReference type="AlphaFoldDB" id="A0A1V6Z7D0"/>
<dbReference type="InterPro" id="IPR029226">
    <property type="entry name" value="Ecp2-like"/>
</dbReference>
<evidence type="ECO:0000256" key="1">
    <source>
        <dbReference type="SAM" id="MobiDB-lite"/>
    </source>
</evidence>
<reference evidence="4" key="1">
    <citation type="journal article" date="2017" name="Nat. Microbiol.">
        <title>Global analysis of biosynthetic gene clusters reveals vast potential of secondary metabolite production in Penicillium species.</title>
        <authorList>
            <person name="Nielsen J.C."/>
            <person name="Grijseels S."/>
            <person name="Prigent S."/>
            <person name="Ji B."/>
            <person name="Dainat J."/>
            <person name="Nielsen K.F."/>
            <person name="Frisvad J.C."/>
            <person name="Workman M."/>
            <person name="Nielsen J."/>
        </authorList>
    </citation>
    <scope>NUCLEOTIDE SEQUENCE [LARGE SCALE GENOMIC DNA]</scope>
    <source>
        <strain evidence="4">IBT 13039</strain>
    </source>
</reference>
<dbReference type="STRING" id="60175.A0A1V6Z7D0"/>
<name>A0A1V6Z7D0_PENNA</name>
<feature type="region of interest" description="Disordered" evidence="1">
    <location>
        <begin position="63"/>
        <end position="82"/>
    </location>
</feature>
<proteinExistence type="predicted"/>
<dbReference type="EMBL" id="MOOB01000002">
    <property type="protein sequence ID" value="OQE95560.1"/>
    <property type="molecule type" value="Genomic_DNA"/>
</dbReference>
<comment type="caution">
    <text evidence="3">The sequence shown here is derived from an EMBL/GenBank/DDBJ whole genome shotgun (WGS) entry which is preliminary data.</text>
</comment>
<evidence type="ECO:0000313" key="4">
    <source>
        <dbReference type="Proteomes" id="UP000191691"/>
    </source>
</evidence>